<evidence type="ECO:0000259" key="1">
    <source>
        <dbReference type="Pfam" id="PF04266"/>
    </source>
</evidence>
<dbReference type="Proteomes" id="UP000516862">
    <property type="component" value="Chromosome"/>
</dbReference>
<organism evidence="2 3">
    <name type="scientific">Acinetobacter seifertii</name>
    <dbReference type="NCBI Taxonomy" id="1530123"/>
    <lineage>
        <taxon>Bacteria</taxon>
        <taxon>Pseudomonadati</taxon>
        <taxon>Pseudomonadota</taxon>
        <taxon>Gammaproteobacteria</taxon>
        <taxon>Moraxellales</taxon>
        <taxon>Moraxellaceae</taxon>
        <taxon>Acinetobacter</taxon>
        <taxon>Acinetobacter calcoaceticus/baumannii complex</taxon>
    </lineage>
</organism>
<dbReference type="RefSeq" id="WP_151682936.1">
    <property type="nucleotide sequence ID" value="NZ_BKEE01000002.1"/>
</dbReference>
<sequence length="119" mass="13348">MQQFLALSVVAPNGTRIAQGVKTLEVRSWVPTELPLKDLLIVENPNFLINDGDEEEGIAVALVDVDSIHAWQNDEIEPACATGWSEGYFAWVLSNVRPMKQQLKVQAKRKIYQLALDFP</sequence>
<proteinExistence type="predicted"/>
<accession>A0A7H2PQ47</accession>
<evidence type="ECO:0000313" key="2">
    <source>
        <dbReference type="EMBL" id="QNX04980.1"/>
    </source>
</evidence>
<feature type="domain" description="ASCH" evidence="1">
    <location>
        <begin position="7"/>
        <end position="92"/>
    </location>
</feature>
<reference evidence="2 3" key="2">
    <citation type="submission" date="2020-09" db="EMBL/GenBank/DDBJ databases">
        <authorList>
            <person name="Chen F.-J."/>
            <person name="Lee Y.-T."/>
        </authorList>
    </citation>
    <scope>NUCLEOTIDE SEQUENCE [LARGE SCALE GENOMIC DNA]</scope>
    <source>
        <strain evidence="2 3">AS73</strain>
    </source>
</reference>
<protein>
    <submittedName>
        <fullName evidence="2">ASCH domain-containing protein</fullName>
    </submittedName>
</protein>
<evidence type="ECO:0000313" key="3">
    <source>
        <dbReference type="Proteomes" id="UP000516862"/>
    </source>
</evidence>
<name>A0A7H2PQ47_9GAMM</name>
<dbReference type="AlphaFoldDB" id="A0A7H2PQ47"/>
<dbReference type="Gene3D" id="2.30.130.30">
    <property type="entry name" value="Hypothetical protein"/>
    <property type="match status" value="1"/>
</dbReference>
<dbReference type="InterPro" id="IPR015947">
    <property type="entry name" value="PUA-like_sf"/>
</dbReference>
<dbReference type="Pfam" id="PF04266">
    <property type="entry name" value="ASCH"/>
    <property type="match status" value="1"/>
</dbReference>
<dbReference type="SUPFAM" id="SSF88697">
    <property type="entry name" value="PUA domain-like"/>
    <property type="match status" value="1"/>
</dbReference>
<reference evidence="3" key="1">
    <citation type="submission" date="2020-09" db="EMBL/GenBank/DDBJ databases">
        <title>Clinical and molecular characterization of Acinetobacter seifertii in Taiwan.</title>
        <authorList>
            <person name="Li L.-H."/>
            <person name="Yang Y.-S."/>
            <person name="Sun J.-R."/>
            <person name="Huang T.-W."/>
            <person name="Huang W.-C."/>
            <person name="Wang Y.-C."/>
            <person name="Kuo T.-H."/>
            <person name="Kuo S.-C."/>
            <person name="Chen T.-L."/>
        </authorList>
    </citation>
    <scope>NUCLEOTIDE SEQUENCE [LARGE SCALE GENOMIC DNA]</scope>
    <source>
        <strain evidence="3">AS73</strain>
    </source>
</reference>
<gene>
    <name evidence="2" type="ORF">IC796_17055</name>
</gene>
<dbReference type="InterPro" id="IPR007374">
    <property type="entry name" value="ASCH_domain"/>
</dbReference>
<dbReference type="EMBL" id="CP061561">
    <property type="protein sequence ID" value="QNX04980.1"/>
    <property type="molecule type" value="Genomic_DNA"/>
</dbReference>